<dbReference type="AlphaFoldDB" id="B4MS91"/>
<keyword evidence="3" id="KW-1185">Reference proteome</keyword>
<sequence length="164" mass="17847">MSTDEDSLGSPLLPSTPTPPPQLPVERTGKSGRHIPDLLRHQHSFEARYSSLIQKQIWENSINKDVLERQLNAYFPFSRSASLNKETADGFNQMKLSAATAAVAAASSSSSSPSTSAPGSSLKTKSSVGTTSKKRLEKMDRKCLEKLETIDVADQEVQAKKKSL</sequence>
<dbReference type="OMA" id="YSGIIQK"/>
<dbReference type="EMBL" id="CH963850">
    <property type="protein sequence ID" value="EDW74980.1"/>
    <property type="molecule type" value="Genomic_DNA"/>
</dbReference>
<feature type="compositionally biased region" description="Pro residues" evidence="1">
    <location>
        <begin position="14"/>
        <end position="23"/>
    </location>
</feature>
<evidence type="ECO:0000256" key="1">
    <source>
        <dbReference type="SAM" id="MobiDB-lite"/>
    </source>
</evidence>
<reference evidence="2 3" key="1">
    <citation type="journal article" date="2007" name="Nature">
        <title>Evolution of genes and genomes on the Drosophila phylogeny.</title>
        <authorList>
            <consortium name="Drosophila 12 Genomes Consortium"/>
            <person name="Clark A.G."/>
            <person name="Eisen M.B."/>
            <person name="Smith D.R."/>
            <person name="Bergman C.M."/>
            <person name="Oliver B."/>
            <person name="Markow T.A."/>
            <person name="Kaufman T.C."/>
            <person name="Kellis M."/>
            <person name="Gelbart W."/>
            <person name="Iyer V.N."/>
            <person name="Pollard D.A."/>
            <person name="Sackton T.B."/>
            <person name="Larracuente A.M."/>
            <person name="Singh N.D."/>
            <person name="Abad J.P."/>
            <person name="Abt D.N."/>
            <person name="Adryan B."/>
            <person name="Aguade M."/>
            <person name="Akashi H."/>
            <person name="Anderson W.W."/>
            <person name="Aquadro C.F."/>
            <person name="Ardell D.H."/>
            <person name="Arguello R."/>
            <person name="Artieri C.G."/>
            <person name="Barbash D.A."/>
            <person name="Barker D."/>
            <person name="Barsanti P."/>
            <person name="Batterham P."/>
            <person name="Batzoglou S."/>
            <person name="Begun D."/>
            <person name="Bhutkar A."/>
            <person name="Blanco E."/>
            <person name="Bosak S.A."/>
            <person name="Bradley R.K."/>
            <person name="Brand A.D."/>
            <person name="Brent M.R."/>
            <person name="Brooks A.N."/>
            <person name="Brown R.H."/>
            <person name="Butlin R.K."/>
            <person name="Caggese C."/>
            <person name="Calvi B.R."/>
            <person name="Bernardo de Carvalho A."/>
            <person name="Caspi A."/>
            <person name="Castrezana S."/>
            <person name="Celniker S.E."/>
            <person name="Chang J.L."/>
            <person name="Chapple C."/>
            <person name="Chatterji S."/>
            <person name="Chinwalla A."/>
            <person name="Civetta A."/>
            <person name="Clifton S.W."/>
            <person name="Comeron J.M."/>
            <person name="Costello J.C."/>
            <person name="Coyne J.A."/>
            <person name="Daub J."/>
            <person name="David R.G."/>
            <person name="Delcher A.L."/>
            <person name="Delehaunty K."/>
            <person name="Do C.B."/>
            <person name="Ebling H."/>
            <person name="Edwards K."/>
            <person name="Eickbush T."/>
            <person name="Evans J.D."/>
            <person name="Filipski A."/>
            <person name="Findeiss S."/>
            <person name="Freyhult E."/>
            <person name="Fulton L."/>
            <person name="Fulton R."/>
            <person name="Garcia A.C."/>
            <person name="Gardiner A."/>
            <person name="Garfield D.A."/>
            <person name="Garvin B.E."/>
            <person name="Gibson G."/>
            <person name="Gilbert D."/>
            <person name="Gnerre S."/>
            <person name="Godfrey J."/>
            <person name="Good R."/>
            <person name="Gotea V."/>
            <person name="Gravely B."/>
            <person name="Greenberg A.J."/>
            <person name="Griffiths-Jones S."/>
            <person name="Gross S."/>
            <person name="Guigo R."/>
            <person name="Gustafson E.A."/>
            <person name="Haerty W."/>
            <person name="Hahn M.W."/>
            <person name="Halligan D.L."/>
            <person name="Halpern A.L."/>
            <person name="Halter G.M."/>
            <person name="Han M.V."/>
            <person name="Heger A."/>
            <person name="Hillier L."/>
            <person name="Hinrichs A.S."/>
            <person name="Holmes I."/>
            <person name="Hoskins R.A."/>
            <person name="Hubisz M.J."/>
            <person name="Hultmark D."/>
            <person name="Huntley M.A."/>
            <person name="Jaffe D.B."/>
            <person name="Jagadeeshan S."/>
            <person name="Jeck W.R."/>
            <person name="Johnson J."/>
            <person name="Jones C.D."/>
            <person name="Jordan W.C."/>
            <person name="Karpen G.H."/>
            <person name="Kataoka E."/>
            <person name="Keightley P.D."/>
            <person name="Kheradpour P."/>
            <person name="Kirkness E.F."/>
            <person name="Koerich L.B."/>
            <person name="Kristiansen K."/>
            <person name="Kudrna D."/>
            <person name="Kulathinal R.J."/>
            <person name="Kumar S."/>
            <person name="Kwok R."/>
            <person name="Lander E."/>
            <person name="Langley C.H."/>
            <person name="Lapoint R."/>
            <person name="Lazzaro B.P."/>
            <person name="Lee S.J."/>
            <person name="Levesque L."/>
            <person name="Li R."/>
            <person name="Lin C.F."/>
            <person name="Lin M.F."/>
            <person name="Lindblad-Toh K."/>
            <person name="Llopart A."/>
            <person name="Long M."/>
            <person name="Low L."/>
            <person name="Lozovsky E."/>
            <person name="Lu J."/>
            <person name="Luo M."/>
            <person name="Machado C.A."/>
            <person name="Makalowski W."/>
            <person name="Marzo M."/>
            <person name="Matsuda M."/>
            <person name="Matzkin L."/>
            <person name="McAllister B."/>
            <person name="McBride C.S."/>
            <person name="McKernan B."/>
            <person name="McKernan K."/>
            <person name="Mendez-Lago M."/>
            <person name="Minx P."/>
            <person name="Mollenhauer M.U."/>
            <person name="Montooth K."/>
            <person name="Mount S.M."/>
            <person name="Mu X."/>
            <person name="Myers E."/>
            <person name="Negre B."/>
            <person name="Newfeld S."/>
            <person name="Nielsen R."/>
            <person name="Noor M.A."/>
            <person name="O'Grady P."/>
            <person name="Pachter L."/>
            <person name="Papaceit M."/>
            <person name="Parisi M.J."/>
            <person name="Parisi M."/>
            <person name="Parts L."/>
            <person name="Pedersen J.S."/>
            <person name="Pesole G."/>
            <person name="Phillippy A.M."/>
            <person name="Ponting C.P."/>
            <person name="Pop M."/>
            <person name="Porcelli D."/>
            <person name="Powell J.R."/>
            <person name="Prohaska S."/>
            <person name="Pruitt K."/>
            <person name="Puig M."/>
            <person name="Quesneville H."/>
            <person name="Ram K.R."/>
            <person name="Rand D."/>
            <person name="Rasmussen M.D."/>
            <person name="Reed L.K."/>
            <person name="Reenan R."/>
            <person name="Reily A."/>
            <person name="Remington K.A."/>
            <person name="Rieger T.T."/>
            <person name="Ritchie M.G."/>
            <person name="Robin C."/>
            <person name="Rogers Y.H."/>
            <person name="Rohde C."/>
            <person name="Rozas J."/>
            <person name="Rubenfield M.J."/>
            <person name="Ruiz A."/>
            <person name="Russo S."/>
            <person name="Salzberg S.L."/>
            <person name="Sanchez-Gracia A."/>
            <person name="Saranga D.J."/>
            <person name="Sato H."/>
            <person name="Schaeffer S.W."/>
            <person name="Schatz M.C."/>
            <person name="Schlenke T."/>
            <person name="Schwartz R."/>
            <person name="Segarra C."/>
            <person name="Singh R.S."/>
            <person name="Sirot L."/>
            <person name="Sirota M."/>
            <person name="Sisneros N.B."/>
            <person name="Smith C.D."/>
            <person name="Smith T.F."/>
            <person name="Spieth J."/>
            <person name="Stage D.E."/>
            <person name="Stark A."/>
            <person name="Stephan W."/>
            <person name="Strausberg R.L."/>
            <person name="Strempel S."/>
            <person name="Sturgill D."/>
            <person name="Sutton G."/>
            <person name="Sutton G.G."/>
            <person name="Tao W."/>
            <person name="Teichmann S."/>
            <person name="Tobari Y.N."/>
            <person name="Tomimura Y."/>
            <person name="Tsolas J.M."/>
            <person name="Valente V.L."/>
            <person name="Venter E."/>
            <person name="Venter J.C."/>
            <person name="Vicario S."/>
            <person name="Vieira F.G."/>
            <person name="Vilella A.J."/>
            <person name="Villasante A."/>
            <person name="Walenz B."/>
            <person name="Wang J."/>
            <person name="Wasserman M."/>
            <person name="Watts T."/>
            <person name="Wilson D."/>
            <person name="Wilson R.K."/>
            <person name="Wing R.A."/>
            <person name="Wolfner M.F."/>
            <person name="Wong A."/>
            <person name="Wong G.K."/>
            <person name="Wu C.I."/>
            <person name="Wu G."/>
            <person name="Yamamoto D."/>
            <person name="Yang H.P."/>
            <person name="Yang S.P."/>
            <person name="Yorke J.A."/>
            <person name="Yoshida K."/>
            <person name="Zdobnov E."/>
            <person name="Zhang P."/>
            <person name="Zhang Y."/>
            <person name="Zimin A.V."/>
            <person name="Baldwin J."/>
            <person name="Abdouelleil A."/>
            <person name="Abdulkadir J."/>
            <person name="Abebe A."/>
            <person name="Abera B."/>
            <person name="Abreu J."/>
            <person name="Acer S.C."/>
            <person name="Aftuck L."/>
            <person name="Alexander A."/>
            <person name="An P."/>
            <person name="Anderson E."/>
            <person name="Anderson S."/>
            <person name="Arachi H."/>
            <person name="Azer M."/>
            <person name="Bachantsang P."/>
            <person name="Barry A."/>
            <person name="Bayul T."/>
            <person name="Berlin A."/>
            <person name="Bessette D."/>
            <person name="Bloom T."/>
            <person name="Blye J."/>
            <person name="Boguslavskiy L."/>
            <person name="Bonnet C."/>
            <person name="Boukhgalter B."/>
            <person name="Bourzgui I."/>
            <person name="Brown A."/>
            <person name="Cahill P."/>
            <person name="Channer S."/>
            <person name="Cheshatsang Y."/>
            <person name="Chuda L."/>
            <person name="Citroen M."/>
            <person name="Collymore A."/>
            <person name="Cooke P."/>
            <person name="Costello M."/>
            <person name="D'Aco K."/>
            <person name="Daza R."/>
            <person name="De Haan G."/>
            <person name="DeGray S."/>
            <person name="DeMaso C."/>
            <person name="Dhargay N."/>
            <person name="Dooley K."/>
            <person name="Dooley E."/>
            <person name="Doricent M."/>
            <person name="Dorje P."/>
            <person name="Dorjee K."/>
            <person name="Dupes A."/>
            <person name="Elong R."/>
            <person name="Falk J."/>
            <person name="Farina A."/>
            <person name="Faro S."/>
            <person name="Ferguson D."/>
            <person name="Fisher S."/>
            <person name="Foley C.D."/>
            <person name="Franke A."/>
            <person name="Friedrich D."/>
            <person name="Gadbois L."/>
            <person name="Gearin G."/>
            <person name="Gearin C.R."/>
            <person name="Giannoukos G."/>
            <person name="Goode T."/>
            <person name="Graham J."/>
            <person name="Grandbois E."/>
            <person name="Grewal S."/>
            <person name="Gyaltsen K."/>
            <person name="Hafez N."/>
            <person name="Hagos B."/>
            <person name="Hall J."/>
            <person name="Henson C."/>
            <person name="Hollinger A."/>
            <person name="Honan T."/>
            <person name="Huard M.D."/>
            <person name="Hughes L."/>
            <person name="Hurhula B."/>
            <person name="Husby M.E."/>
            <person name="Kamat A."/>
            <person name="Kanga B."/>
            <person name="Kashin S."/>
            <person name="Khazanovich D."/>
            <person name="Kisner P."/>
            <person name="Lance K."/>
            <person name="Lara M."/>
            <person name="Lee W."/>
            <person name="Lennon N."/>
            <person name="Letendre F."/>
            <person name="LeVine R."/>
            <person name="Lipovsky A."/>
            <person name="Liu X."/>
            <person name="Liu J."/>
            <person name="Liu S."/>
            <person name="Lokyitsang T."/>
            <person name="Lokyitsang Y."/>
            <person name="Lubonja R."/>
            <person name="Lui A."/>
            <person name="MacDonald P."/>
            <person name="Magnisalis V."/>
            <person name="Maru K."/>
            <person name="Matthews C."/>
            <person name="McCusker W."/>
            <person name="McDonough S."/>
            <person name="Mehta T."/>
            <person name="Meldrim J."/>
            <person name="Meneus L."/>
            <person name="Mihai O."/>
            <person name="Mihalev A."/>
            <person name="Mihova T."/>
            <person name="Mittelman R."/>
            <person name="Mlenga V."/>
            <person name="Montmayeur A."/>
            <person name="Mulrain L."/>
            <person name="Navidi A."/>
            <person name="Naylor J."/>
            <person name="Negash T."/>
            <person name="Nguyen T."/>
            <person name="Nguyen N."/>
            <person name="Nicol R."/>
            <person name="Norbu C."/>
            <person name="Norbu N."/>
            <person name="Novod N."/>
            <person name="O'Neill B."/>
            <person name="Osman S."/>
            <person name="Markiewicz E."/>
            <person name="Oyono O.L."/>
            <person name="Patti C."/>
            <person name="Phunkhang P."/>
            <person name="Pierre F."/>
            <person name="Priest M."/>
            <person name="Raghuraman S."/>
            <person name="Rege F."/>
            <person name="Reyes R."/>
            <person name="Rise C."/>
            <person name="Rogov P."/>
            <person name="Ross K."/>
            <person name="Ryan E."/>
            <person name="Settipalli S."/>
            <person name="Shea T."/>
            <person name="Sherpa N."/>
            <person name="Shi L."/>
            <person name="Shih D."/>
            <person name="Sparrow T."/>
            <person name="Spaulding J."/>
            <person name="Stalker J."/>
            <person name="Stange-Thomann N."/>
            <person name="Stavropoulos S."/>
            <person name="Stone C."/>
            <person name="Strader C."/>
            <person name="Tesfaye S."/>
            <person name="Thomson T."/>
            <person name="Thoulutsang Y."/>
            <person name="Thoulutsang D."/>
            <person name="Topham K."/>
            <person name="Topping I."/>
            <person name="Tsamla T."/>
            <person name="Vassiliev H."/>
            <person name="Vo A."/>
            <person name="Wangchuk T."/>
            <person name="Wangdi T."/>
            <person name="Weiand M."/>
            <person name="Wilkinson J."/>
            <person name="Wilson A."/>
            <person name="Yadav S."/>
            <person name="Young G."/>
            <person name="Yu Q."/>
            <person name="Zembek L."/>
            <person name="Zhong D."/>
            <person name="Zimmer A."/>
            <person name="Zwirko Z."/>
            <person name="Jaffe D.B."/>
            <person name="Alvarez P."/>
            <person name="Brockman W."/>
            <person name="Butler J."/>
            <person name="Chin C."/>
            <person name="Gnerre S."/>
            <person name="Grabherr M."/>
            <person name="Kleber M."/>
            <person name="Mauceli E."/>
            <person name="MacCallum I."/>
        </authorList>
    </citation>
    <scope>NUCLEOTIDE SEQUENCE [LARGE SCALE GENOMIC DNA]</scope>
    <source>
        <strain evidence="3">Tucson 14030-0811.24</strain>
    </source>
</reference>
<dbReference type="Proteomes" id="UP000007798">
    <property type="component" value="Unassembled WGS sequence"/>
</dbReference>
<organism evidence="2 3">
    <name type="scientific">Drosophila willistoni</name>
    <name type="common">Fruit fly</name>
    <dbReference type="NCBI Taxonomy" id="7260"/>
    <lineage>
        <taxon>Eukaryota</taxon>
        <taxon>Metazoa</taxon>
        <taxon>Ecdysozoa</taxon>
        <taxon>Arthropoda</taxon>
        <taxon>Hexapoda</taxon>
        <taxon>Insecta</taxon>
        <taxon>Pterygota</taxon>
        <taxon>Neoptera</taxon>
        <taxon>Endopterygota</taxon>
        <taxon>Diptera</taxon>
        <taxon>Brachycera</taxon>
        <taxon>Muscomorpha</taxon>
        <taxon>Ephydroidea</taxon>
        <taxon>Drosophilidae</taxon>
        <taxon>Drosophila</taxon>
        <taxon>Sophophora</taxon>
    </lineage>
</organism>
<protein>
    <submittedName>
        <fullName evidence="2">Uncharacterized protein</fullName>
    </submittedName>
</protein>
<gene>
    <name evidence="2" type="primary">Dwil\GK15967</name>
    <name evidence="2" type="ORF">Dwil_GK15967</name>
</gene>
<dbReference type="HOGENOM" id="CLU_150240_0_0_1"/>
<evidence type="ECO:0000313" key="3">
    <source>
        <dbReference type="Proteomes" id="UP000007798"/>
    </source>
</evidence>
<name>B4MS91_DROWI</name>
<dbReference type="PhylomeDB" id="B4MS91"/>
<proteinExistence type="predicted"/>
<accession>B4MS91</accession>
<dbReference type="InParanoid" id="B4MS91"/>
<dbReference type="OrthoDB" id="8031563at2759"/>
<feature type="region of interest" description="Disordered" evidence="1">
    <location>
        <begin position="1"/>
        <end position="34"/>
    </location>
</feature>
<feature type="region of interest" description="Disordered" evidence="1">
    <location>
        <begin position="102"/>
        <end position="138"/>
    </location>
</feature>
<evidence type="ECO:0000313" key="2">
    <source>
        <dbReference type="EMBL" id="EDW74980.1"/>
    </source>
</evidence>
<feature type="compositionally biased region" description="Low complexity" evidence="1">
    <location>
        <begin position="102"/>
        <end position="131"/>
    </location>
</feature>